<protein>
    <submittedName>
        <fullName evidence="2">Molybdopterin-guanine dinucleotide biosynthesis protein B</fullName>
    </submittedName>
</protein>
<reference evidence="2 3" key="1">
    <citation type="submission" date="2020-08" db="EMBL/GenBank/DDBJ databases">
        <title>Novel species isolated from subtropical streams in China.</title>
        <authorList>
            <person name="Lu H."/>
        </authorList>
    </citation>
    <scope>NUCLEOTIDE SEQUENCE [LARGE SCALE GENOMIC DNA]</scope>
    <source>
        <strain evidence="2 3">NL8W</strain>
    </source>
</reference>
<proteinExistence type="predicted"/>
<evidence type="ECO:0000259" key="1">
    <source>
        <dbReference type="Pfam" id="PF03205"/>
    </source>
</evidence>
<keyword evidence="3" id="KW-1185">Reference proteome</keyword>
<sequence>MATGQILGVIGWSGSGKTSLLEYLVTELTLTGHKINVVKHSHHDVIIEPPQKDSSRLRLAGAQEVLLVSPYRYVIAHELRQQAEPSLDELLTRLSPADLTLVEGYKWEAMPKIEVFRPSLGKSAIYPEDGHVLLVASDAPAPTNLRPGLQWLDLNQPQLVLEWIVAAMQNKIFKKI</sequence>
<dbReference type="Gene3D" id="3.40.50.300">
    <property type="entry name" value="P-loop containing nucleotide triphosphate hydrolases"/>
    <property type="match status" value="1"/>
</dbReference>
<dbReference type="RefSeq" id="WP_186955549.1">
    <property type="nucleotide sequence ID" value="NZ_JACOFX010000013.1"/>
</dbReference>
<dbReference type="InterPro" id="IPR027417">
    <property type="entry name" value="P-loop_NTPase"/>
</dbReference>
<dbReference type="CDD" id="cd03116">
    <property type="entry name" value="MobB"/>
    <property type="match status" value="1"/>
</dbReference>
<dbReference type="InterPro" id="IPR004435">
    <property type="entry name" value="MobB_dom"/>
</dbReference>
<name>A0ABR6ZED1_9BURK</name>
<dbReference type="Proteomes" id="UP000646911">
    <property type="component" value="Unassembled WGS sequence"/>
</dbReference>
<dbReference type="InterPro" id="IPR052539">
    <property type="entry name" value="MGD_biosynthesis_adapter"/>
</dbReference>
<accession>A0ABR6ZED1</accession>
<evidence type="ECO:0000313" key="3">
    <source>
        <dbReference type="Proteomes" id="UP000646911"/>
    </source>
</evidence>
<organism evidence="2 3">
    <name type="scientific">Undibacterium umbellatum</name>
    <dbReference type="NCBI Taxonomy" id="2762300"/>
    <lineage>
        <taxon>Bacteria</taxon>
        <taxon>Pseudomonadati</taxon>
        <taxon>Pseudomonadota</taxon>
        <taxon>Betaproteobacteria</taxon>
        <taxon>Burkholderiales</taxon>
        <taxon>Oxalobacteraceae</taxon>
        <taxon>Undibacterium</taxon>
    </lineage>
</organism>
<dbReference type="NCBIfam" id="TIGR00176">
    <property type="entry name" value="mobB"/>
    <property type="match status" value="1"/>
</dbReference>
<feature type="domain" description="Molybdopterin-guanine dinucleotide biosynthesis protein B (MobB)" evidence="1">
    <location>
        <begin position="6"/>
        <end position="138"/>
    </location>
</feature>
<dbReference type="PANTHER" id="PTHR40072">
    <property type="entry name" value="MOLYBDOPTERIN-GUANINE DINUCLEOTIDE BIOSYNTHESIS ADAPTER PROTEIN-RELATED"/>
    <property type="match status" value="1"/>
</dbReference>
<dbReference type="Pfam" id="PF03205">
    <property type="entry name" value="MobB"/>
    <property type="match status" value="1"/>
</dbReference>
<evidence type="ECO:0000313" key="2">
    <source>
        <dbReference type="EMBL" id="MBC3910048.1"/>
    </source>
</evidence>
<dbReference type="EMBL" id="JACOFX010000013">
    <property type="protein sequence ID" value="MBC3910048.1"/>
    <property type="molecule type" value="Genomic_DNA"/>
</dbReference>
<comment type="caution">
    <text evidence="2">The sequence shown here is derived from an EMBL/GenBank/DDBJ whole genome shotgun (WGS) entry which is preliminary data.</text>
</comment>
<gene>
    <name evidence="2" type="primary">mobB</name>
    <name evidence="2" type="ORF">H8L47_21015</name>
</gene>
<dbReference type="PANTHER" id="PTHR40072:SF1">
    <property type="entry name" value="MOLYBDOPTERIN-GUANINE DINUCLEOTIDE BIOSYNTHESIS ADAPTER PROTEIN"/>
    <property type="match status" value="1"/>
</dbReference>
<dbReference type="SUPFAM" id="SSF52540">
    <property type="entry name" value="P-loop containing nucleoside triphosphate hydrolases"/>
    <property type="match status" value="1"/>
</dbReference>